<comment type="caution">
    <text evidence="2">The sequence shown here is derived from an EMBL/GenBank/DDBJ whole genome shotgun (WGS) entry which is preliminary data.</text>
</comment>
<organism evidence="2 3">
    <name type="scientific">Dioscorea zingiberensis</name>
    <dbReference type="NCBI Taxonomy" id="325984"/>
    <lineage>
        <taxon>Eukaryota</taxon>
        <taxon>Viridiplantae</taxon>
        <taxon>Streptophyta</taxon>
        <taxon>Embryophyta</taxon>
        <taxon>Tracheophyta</taxon>
        <taxon>Spermatophyta</taxon>
        <taxon>Magnoliopsida</taxon>
        <taxon>Liliopsida</taxon>
        <taxon>Dioscoreales</taxon>
        <taxon>Dioscoreaceae</taxon>
        <taxon>Dioscorea</taxon>
    </lineage>
</organism>
<dbReference type="AlphaFoldDB" id="A0A9D5HII4"/>
<sequence>MESLLSVGFMDKTKEKGMVVRWSTQDKVLVYCMVRGPVEPKDMAGKGDHRGGGEVRGGGGRREGRGEDKEESGGVEYDGEGGDAARRVIL</sequence>
<proteinExistence type="predicted"/>
<feature type="region of interest" description="Disordered" evidence="1">
    <location>
        <begin position="39"/>
        <end position="90"/>
    </location>
</feature>
<gene>
    <name evidence="2" type="ORF">J5N97_013178</name>
</gene>
<reference evidence="2" key="2">
    <citation type="journal article" date="2022" name="Hortic Res">
        <title>The genome of Dioscorea zingiberensis sheds light on the biosynthesis, origin and evolution of the medicinally important diosgenin saponins.</title>
        <authorList>
            <person name="Li Y."/>
            <person name="Tan C."/>
            <person name="Li Z."/>
            <person name="Guo J."/>
            <person name="Li S."/>
            <person name="Chen X."/>
            <person name="Wang C."/>
            <person name="Dai X."/>
            <person name="Yang H."/>
            <person name="Song W."/>
            <person name="Hou L."/>
            <person name="Xu J."/>
            <person name="Tong Z."/>
            <person name="Xu A."/>
            <person name="Yuan X."/>
            <person name="Wang W."/>
            <person name="Yang Q."/>
            <person name="Chen L."/>
            <person name="Sun Z."/>
            <person name="Wang K."/>
            <person name="Pan B."/>
            <person name="Chen J."/>
            <person name="Bao Y."/>
            <person name="Liu F."/>
            <person name="Qi X."/>
            <person name="Gang D.R."/>
            <person name="Wen J."/>
            <person name="Li J."/>
        </authorList>
    </citation>
    <scope>NUCLEOTIDE SEQUENCE</scope>
    <source>
        <strain evidence="2">Dzin_1.0</strain>
    </source>
</reference>
<evidence type="ECO:0000313" key="3">
    <source>
        <dbReference type="Proteomes" id="UP001085076"/>
    </source>
</evidence>
<protein>
    <submittedName>
        <fullName evidence="2">Uncharacterized protein</fullName>
    </submittedName>
</protein>
<accession>A0A9D5HII4</accession>
<name>A0A9D5HII4_9LILI</name>
<dbReference type="Proteomes" id="UP001085076">
    <property type="component" value="Miscellaneous, Linkage group lg03"/>
</dbReference>
<evidence type="ECO:0000313" key="2">
    <source>
        <dbReference type="EMBL" id="KAJ0977704.1"/>
    </source>
</evidence>
<keyword evidence="3" id="KW-1185">Reference proteome</keyword>
<feature type="compositionally biased region" description="Basic and acidic residues" evidence="1">
    <location>
        <begin position="60"/>
        <end position="72"/>
    </location>
</feature>
<dbReference type="OrthoDB" id="5835829at2759"/>
<dbReference type="EMBL" id="JAGGNH010000003">
    <property type="protein sequence ID" value="KAJ0977704.1"/>
    <property type="molecule type" value="Genomic_DNA"/>
</dbReference>
<evidence type="ECO:0000256" key="1">
    <source>
        <dbReference type="SAM" id="MobiDB-lite"/>
    </source>
</evidence>
<reference evidence="2" key="1">
    <citation type="submission" date="2021-03" db="EMBL/GenBank/DDBJ databases">
        <authorList>
            <person name="Li Z."/>
            <person name="Yang C."/>
        </authorList>
    </citation>
    <scope>NUCLEOTIDE SEQUENCE</scope>
    <source>
        <strain evidence="2">Dzin_1.0</strain>
        <tissue evidence="2">Leaf</tissue>
    </source>
</reference>
<feature type="compositionally biased region" description="Basic and acidic residues" evidence="1">
    <location>
        <begin position="39"/>
        <end position="53"/>
    </location>
</feature>